<comment type="caution">
    <text evidence="1">The sequence shown here is derived from an EMBL/GenBank/DDBJ whole genome shotgun (WGS) entry which is preliminary data.</text>
</comment>
<proteinExistence type="predicted"/>
<protein>
    <submittedName>
        <fullName evidence="1">Uncharacterized protein</fullName>
    </submittedName>
</protein>
<name>A0ACC2L4P2_PERAE</name>
<evidence type="ECO:0000313" key="1">
    <source>
        <dbReference type="EMBL" id="KAJ8628419.1"/>
    </source>
</evidence>
<evidence type="ECO:0000313" key="2">
    <source>
        <dbReference type="Proteomes" id="UP001234297"/>
    </source>
</evidence>
<accession>A0ACC2L4P2</accession>
<reference evidence="1 2" key="1">
    <citation type="journal article" date="2022" name="Hortic Res">
        <title>A haplotype resolved chromosomal level avocado genome allows analysis of novel avocado genes.</title>
        <authorList>
            <person name="Nath O."/>
            <person name="Fletcher S.J."/>
            <person name="Hayward A."/>
            <person name="Shaw L.M."/>
            <person name="Masouleh A.K."/>
            <person name="Furtado A."/>
            <person name="Henry R.J."/>
            <person name="Mitter N."/>
        </authorList>
    </citation>
    <scope>NUCLEOTIDE SEQUENCE [LARGE SCALE GENOMIC DNA]</scope>
    <source>
        <strain evidence="2">cv. Hass</strain>
    </source>
</reference>
<keyword evidence="2" id="KW-1185">Reference proteome</keyword>
<dbReference type="EMBL" id="CM056814">
    <property type="protein sequence ID" value="KAJ8628419.1"/>
    <property type="molecule type" value="Genomic_DNA"/>
</dbReference>
<organism evidence="1 2">
    <name type="scientific">Persea americana</name>
    <name type="common">Avocado</name>
    <dbReference type="NCBI Taxonomy" id="3435"/>
    <lineage>
        <taxon>Eukaryota</taxon>
        <taxon>Viridiplantae</taxon>
        <taxon>Streptophyta</taxon>
        <taxon>Embryophyta</taxon>
        <taxon>Tracheophyta</taxon>
        <taxon>Spermatophyta</taxon>
        <taxon>Magnoliopsida</taxon>
        <taxon>Magnoliidae</taxon>
        <taxon>Laurales</taxon>
        <taxon>Lauraceae</taxon>
        <taxon>Persea</taxon>
    </lineage>
</organism>
<dbReference type="Proteomes" id="UP001234297">
    <property type="component" value="Chromosome 6"/>
</dbReference>
<sequence>MVSKVVVKDELQDFILESLKNIVEAGLPGDSLIFQEWGYPETIRWAIQLELQDSILLWHIATDLLLCGHGTTTQEDQDAIPLSVATPRSVIMFISEYLIYLLVLHPSMILLAEE</sequence>
<gene>
    <name evidence="1" type="ORF">MRB53_021726</name>
</gene>